<feature type="signal peptide" evidence="1">
    <location>
        <begin position="1"/>
        <end position="18"/>
    </location>
</feature>
<keyword evidence="3" id="KW-1185">Reference proteome</keyword>
<feature type="chain" id="PRO_5034462275" evidence="1">
    <location>
        <begin position="19"/>
        <end position="210"/>
    </location>
</feature>
<dbReference type="OrthoDB" id="2844016at2759"/>
<sequence length="210" mass="22193">MFTGIIFSSLFLTSGALSAAIFGRDEGCRNFPTNGVGNTSDYFTLWAVYDNPADGGEVPLAMSTFGTSANVETTFLAPAEHSGVTLGILFHLNNTGLVGIQYPDGNDHSALWVSQSTEQGGPLPFSPAKDDNLAGMAEDYCEVVSTDPEGSPFPGPLLAGEGTADGWSLCNRTDNAVYQGVVLNAAEYSEDYGYDFATCKSVHVFLRSST</sequence>
<keyword evidence="1" id="KW-0732">Signal</keyword>
<proteinExistence type="predicted"/>
<name>A0A8H5MD22_9AGAR</name>
<evidence type="ECO:0000313" key="2">
    <source>
        <dbReference type="EMBL" id="KAF5389211.1"/>
    </source>
</evidence>
<dbReference type="Proteomes" id="UP000518752">
    <property type="component" value="Unassembled WGS sequence"/>
</dbReference>
<dbReference type="AlphaFoldDB" id="A0A8H5MD22"/>
<comment type="caution">
    <text evidence="2">The sequence shown here is derived from an EMBL/GenBank/DDBJ whole genome shotgun (WGS) entry which is preliminary data.</text>
</comment>
<gene>
    <name evidence="2" type="ORF">D9757_003474</name>
</gene>
<protein>
    <submittedName>
        <fullName evidence="2">Uncharacterized protein</fullName>
    </submittedName>
</protein>
<reference evidence="2 3" key="1">
    <citation type="journal article" date="2020" name="ISME J.">
        <title>Uncovering the hidden diversity of litter-decomposition mechanisms in mushroom-forming fungi.</title>
        <authorList>
            <person name="Floudas D."/>
            <person name="Bentzer J."/>
            <person name="Ahren D."/>
            <person name="Johansson T."/>
            <person name="Persson P."/>
            <person name="Tunlid A."/>
        </authorList>
    </citation>
    <scope>NUCLEOTIDE SEQUENCE [LARGE SCALE GENOMIC DNA]</scope>
    <source>
        <strain evidence="2 3">CBS 406.79</strain>
    </source>
</reference>
<evidence type="ECO:0000256" key="1">
    <source>
        <dbReference type="SAM" id="SignalP"/>
    </source>
</evidence>
<accession>A0A8H5MD22</accession>
<evidence type="ECO:0000313" key="3">
    <source>
        <dbReference type="Proteomes" id="UP000518752"/>
    </source>
</evidence>
<dbReference type="EMBL" id="JAACJN010000023">
    <property type="protein sequence ID" value="KAF5389211.1"/>
    <property type="molecule type" value="Genomic_DNA"/>
</dbReference>
<organism evidence="2 3">
    <name type="scientific">Collybiopsis confluens</name>
    <dbReference type="NCBI Taxonomy" id="2823264"/>
    <lineage>
        <taxon>Eukaryota</taxon>
        <taxon>Fungi</taxon>
        <taxon>Dikarya</taxon>
        <taxon>Basidiomycota</taxon>
        <taxon>Agaricomycotina</taxon>
        <taxon>Agaricomycetes</taxon>
        <taxon>Agaricomycetidae</taxon>
        <taxon>Agaricales</taxon>
        <taxon>Marasmiineae</taxon>
        <taxon>Omphalotaceae</taxon>
        <taxon>Collybiopsis</taxon>
    </lineage>
</organism>